<dbReference type="InterPro" id="IPR007627">
    <property type="entry name" value="RNA_pol_sigma70_r2"/>
</dbReference>
<dbReference type="InterPro" id="IPR013324">
    <property type="entry name" value="RNA_pol_sigma_r3/r4-like"/>
</dbReference>
<proteinExistence type="inferred from homology"/>
<feature type="domain" description="RNA polymerase sigma-70 region 2" evidence="5">
    <location>
        <begin position="16"/>
        <end position="84"/>
    </location>
</feature>
<dbReference type="EMBL" id="CP037920">
    <property type="protein sequence ID" value="QDT99557.1"/>
    <property type="molecule type" value="Genomic_DNA"/>
</dbReference>
<dbReference type="GO" id="GO:0003677">
    <property type="term" value="F:DNA binding"/>
    <property type="evidence" value="ECO:0007669"/>
    <property type="project" value="InterPro"/>
</dbReference>
<keyword evidence="4" id="KW-0804">Transcription</keyword>
<evidence type="ECO:0000313" key="7">
    <source>
        <dbReference type="EMBL" id="QDT99557.1"/>
    </source>
</evidence>
<dbReference type="InterPro" id="IPR036388">
    <property type="entry name" value="WH-like_DNA-bd_sf"/>
</dbReference>
<keyword evidence="3" id="KW-0731">Sigma factor</keyword>
<dbReference type="PANTHER" id="PTHR43133:SF51">
    <property type="entry name" value="RNA POLYMERASE SIGMA FACTOR"/>
    <property type="match status" value="1"/>
</dbReference>
<dbReference type="NCBIfam" id="TIGR02989">
    <property type="entry name" value="Sig-70_gvs1"/>
    <property type="match status" value="1"/>
</dbReference>
<dbReference type="Pfam" id="PF04542">
    <property type="entry name" value="Sigma70_r2"/>
    <property type="match status" value="1"/>
</dbReference>
<evidence type="ECO:0000256" key="3">
    <source>
        <dbReference type="ARBA" id="ARBA00023082"/>
    </source>
</evidence>
<dbReference type="InterPro" id="IPR013249">
    <property type="entry name" value="RNA_pol_sigma70_r4_t2"/>
</dbReference>
<organism evidence="7 8">
    <name type="scientific">Gimesia aquarii</name>
    <dbReference type="NCBI Taxonomy" id="2527964"/>
    <lineage>
        <taxon>Bacteria</taxon>
        <taxon>Pseudomonadati</taxon>
        <taxon>Planctomycetota</taxon>
        <taxon>Planctomycetia</taxon>
        <taxon>Planctomycetales</taxon>
        <taxon>Planctomycetaceae</taxon>
        <taxon>Gimesia</taxon>
    </lineage>
</organism>
<keyword evidence="2" id="KW-0805">Transcription regulation</keyword>
<protein>
    <submittedName>
        <fullName evidence="7">RNA polymerase sigma factor</fullName>
    </submittedName>
</protein>
<evidence type="ECO:0000256" key="1">
    <source>
        <dbReference type="ARBA" id="ARBA00010641"/>
    </source>
</evidence>
<feature type="domain" description="RNA polymerase sigma factor 70 region 4 type 2" evidence="6">
    <location>
        <begin position="112"/>
        <end position="164"/>
    </location>
</feature>
<evidence type="ECO:0000259" key="5">
    <source>
        <dbReference type="Pfam" id="PF04542"/>
    </source>
</evidence>
<dbReference type="GO" id="GO:0006352">
    <property type="term" value="P:DNA-templated transcription initiation"/>
    <property type="evidence" value="ECO:0007669"/>
    <property type="project" value="InterPro"/>
</dbReference>
<dbReference type="Gene3D" id="1.10.10.10">
    <property type="entry name" value="Winged helix-like DNA-binding domain superfamily/Winged helix DNA-binding domain"/>
    <property type="match status" value="1"/>
</dbReference>
<dbReference type="GO" id="GO:0016987">
    <property type="term" value="F:sigma factor activity"/>
    <property type="evidence" value="ECO:0007669"/>
    <property type="project" value="UniProtKB-KW"/>
</dbReference>
<dbReference type="PANTHER" id="PTHR43133">
    <property type="entry name" value="RNA POLYMERASE ECF-TYPE SIGMA FACTO"/>
    <property type="match status" value="1"/>
</dbReference>
<dbReference type="Proteomes" id="UP000318704">
    <property type="component" value="Chromosome"/>
</dbReference>
<dbReference type="SUPFAM" id="SSF88659">
    <property type="entry name" value="Sigma3 and sigma4 domains of RNA polymerase sigma factors"/>
    <property type="match status" value="1"/>
</dbReference>
<dbReference type="InterPro" id="IPR014331">
    <property type="entry name" value="RNA_pol_sigma70_ECF_RHOBA"/>
</dbReference>
<dbReference type="NCBIfam" id="TIGR02937">
    <property type="entry name" value="sigma70-ECF"/>
    <property type="match status" value="1"/>
</dbReference>
<name>A0A517W2U1_9PLAN</name>
<dbReference type="Pfam" id="PF08281">
    <property type="entry name" value="Sigma70_r4_2"/>
    <property type="match status" value="1"/>
</dbReference>
<dbReference type="AlphaFoldDB" id="A0A517W2U1"/>
<comment type="similarity">
    <text evidence="1">Belongs to the sigma-70 factor family. ECF subfamily.</text>
</comment>
<dbReference type="Gene3D" id="1.10.1740.10">
    <property type="match status" value="1"/>
</dbReference>
<dbReference type="RefSeq" id="WP_144989188.1">
    <property type="nucleotide sequence ID" value="NZ_CP037920.1"/>
</dbReference>
<dbReference type="InterPro" id="IPR014284">
    <property type="entry name" value="RNA_pol_sigma-70_dom"/>
</dbReference>
<gene>
    <name evidence="7" type="ORF">V144x_50690</name>
</gene>
<reference evidence="7 8" key="1">
    <citation type="submission" date="2019-03" db="EMBL/GenBank/DDBJ databases">
        <title>Deep-cultivation of Planctomycetes and their phenomic and genomic characterization uncovers novel biology.</title>
        <authorList>
            <person name="Wiegand S."/>
            <person name="Jogler M."/>
            <person name="Boedeker C."/>
            <person name="Pinto D."/>
            <person name="Vollmers J."/>
            <person name="Rivas-Marin E."/>
            <person name="Kohn T."/>
            <person name="Peeters S.H."/>
            <person name="Heuer A."/>
            <person name="Rast P."/>
            <person name="Oberbeckmann S."/>
            <person name="Bunk B."/>
            <person name="Jeske O."/>
            <person name="Meyerdierks A."/>
            <person name="Storesund J.E."/>
            <person name="Kallscheuer N."/>
            <person name="Luecker S."/>
            <person name="Lage O.M."/>
            <person name="Pohl T."/>
            <person name="Merkel B.J."/>
            <person name="Hornburger P."/>
            <person name="Mueller R.-W."/>
            <person name="Bruemmer F."/>
            <person name="Labrenz M."/>
            <person name="Spormann A.M."/>
            <person name="Op den Camp H."/>
            <person name="Overmann J."/>
            <person name="Amann R."/>
            <person name="Jetten M.S.M."/>
            <person name="Mascher T."/>
            <person name="Medema M.H."/>
            <person name="Devos D.P."/>
            <person name="Kaster A.-K."/>
            <person name="Ovreas L."/>
            <person name="Rohde M."/>
            <person name="Galperin M.Y."/>
            <person name="Jogler C."/>
        </authorList>
    </citation>
    <scope>NUCLEOTIDE SEQUENCE [LARGE SCALE GENOMIC DNA]</scope>
    <source>
        <strain evidence="7 8">V144</strain>
    </source>
</reference>
<dbReference type="KEGG" id="gaw:V144x_50690"/>
<evidence type="ECO:0000256" key="4">
    <source>
        <dbReference type="ARBA" id="ARBA00023163"/>
    </source>
</evidence>
<evidence type="ECO:0000259" key="6">
    <source>
        <dbReference type="Pfam" id="PF08281"/>
    </source>
</evidence>
<dbReference type="SUPFAM" id="SSF88946">
    <property type="entry name" value="Sigma2 domain of RNA polymerase sigma factors"/>
    <property type="match status" value="1"/>
</dbReference>
<evidence type="ECO:0000313" key="8">
    <source>
        <dbReference type="Proteomes" id="UP000318704"/>
    </source>
</evidence>
<evidence type="ECO:0000256" key="2">
    <source>
        <dbReference type="ARBA" id="ARBA00023015"/>
    </source>
</evidence>
<dbReference type="InterPro" id="IPR039425">
    <property type="entry name" value="RNA_pol_sigma-70-like"/>
</dbReference>
<accession>A0A517W2U1</accession>
<sequence>MSKNSSQLQPDEFVRLIMANEGRLFGLVRALLPGCEDVEDIVQEVVTLMWEKLDEFEKGTNFSAWACRIAHFKVLEYRRTKNRRSRCLNEQVVEQLVTDTGNLWYELEYRSQALDECIASLTKSDRELILLRFRSKGTLKETARQVGRSEVTVRLWIRRILKRLESCIQRRFEMGPSA</sequence>
<dbReference type="InterPro" id="IPR013325">
    <property type="entry name" value="RNA_pol_sigma_r2"/>
</dbReference>